<evidence type="ECO:0000256" key="5">
    <source>
        <dbReference type="HAMAP-Rule" id="MF_00014"/>
    </source>
</evidence>
<dbReference type="NCBIfam" id="TIGR02273">
    <property type="entry name" value="16S_RimM"/>
    <property type="match status" value="1"/>
</dbReference>
<comment type="subcellular location">
    <subcellularLocation>
        <location evidence="5">Cytoplasm</location>
    </subcellularLocation>
</comment>
<dbReference type="HAMAP" id="MF_00014">
    <property type="entry name" value="Ribosome_mat_RimM"/>
    <property type="match status" value="1"/>
</dbReference>
<dbReference type="Gene3D" id="2.40.30.60">
    <property type="entry name" value="RimM"/>
    <property type="match status" value="1"/>
</dbReference>
<organism evidence="8 9">
    <name type="scientific">Veillonella criceti</name>
    <dbReference type="NCBI Taxonomy" id="103891"/>
    <lineage>
        <taxon>Bacteria</taxon>
        <taxon>Bacillati</taxon>
        <taxon>Bacillota</taxon>
        <taxon>Negativicutes</taxon>
        <taxon>Veillonellales</taxon>
        <taxon>Veillonellaceae</taxon>
        <taxon>Veillonella</taxon>
    </lineage>
</organism>
<dbReference type="InterPro" id="IPR011033">
    <property type="entry name" value="PRC_barrel-like_sf"/>
</dbReference>
<dbReference type="SUPFAM" id="SSF50346">
    <property type="entry name" value="PRC-barrel domain"/>
    <property type="match status" value="1"/>
</dbReference>
<evidence type="ECO:0000313" key="8">
    <source>
        <dbReference type="EMBL" id="SUP42093.1"/>
    </source>
</evidence>
<evidence type="ECO:0000256" key="1">
    <source>
        <dbReference type="ARBA" id="ARBA00022490"/>
    </source>
</evidence>
<gene>
    <name evidence="5 8" type="primary">rimM</name>
    <name evidence="8" type="ORF">NCTC12020_00767</name>
</gene>
<comment type="function">
    <text evidence="5">An accessory protein needed during the final step in the assembly of 30S ribosomal subunit, possibly for assembly of the head region. Essential for efficient processing of 16S rRNA. May be needed both before and after RbfA during the maturation of 16S rRNA. It has affinity for free ribosomal 30S subunits but not for 70S ribosomes.</text>
</comment>
<protein>
    <recommendedName>
        <fullName evidence="5">Ribosome maturation factor RimM</fullName>
    </recommendedName>
</protein>
<proteinExistence type="inferred from homology"/>
<accession>A0A380NIU3</accession>
<comment type="similarity">
    <text evidence="5">Belongs to the RimM family.</text>
</comment>
<dbReference type="GO" id="GO:0005737">
    <property type="term" value="C:cytoplasm"/>
    <property type="evidence" value="ECO:0007669"/>
    <property type="project" value="UniProtKB-SubCell"/>
</dbReference>
<dbReference type="InterPro" id="IPR011961">
    <property type="entry name" value="RimM"/>
</dbReference>
<dbReference type="AlphaFoldDB" id="A0A380NIU3"/>
<dbReference type="RefSeq" id="WP_115309984.1">
    <property type="nucleotide sequence ID" value="NZ_UHIO01000001.1"/>
</dbReference>
<dbReference type="EMBL" id="UHIO01000001">
    <property type="protein sequence ID" value="SUP42093.1"/>
    <property type="molecule type" value="Genomic_DNA"/>
</dbReference>
<dbReference type="SUPFAM" id="SSF50447">
    <property type="entry name" value="Translation proteins"/>
    <property type="match status" value="1"/>
</dbReference>
<dbReference type="InterPro" id="IPR009000">
    <property type="entry name" value="Transl_B-barrel_sf"/>
</dbReference>
<dbReference type="Pfam" id="PF24986">
    <property type="entry name" value="PRC_RimM"/>
    <property type="match status" value="1"/>
</dbReference>
<dbReference type="GO" id="GO:0006364">
    <property type="term" value="P:rRNA processing"/>
    <property type="evidence" value="ECO:0007669"/>
    <property type="project" value="UniProtKB-UniRule"/>
</dbReference>
<dbReference type="OrthoDB" id="9810331at2"/>
<feature type="domain" description="Ribosome maturation factor RimM PRC barrel" evidence="7">
    <location>
        <begin position="98"/>
        <end position="163"/>
    </location>
</feature>
<evidence type="ECO:0000256" key="3">
    <source>
        <dbReference type="ARBA" id="ARBA00022552"/>
    </source>
</evidence>
<comment type="subunit">
    <text evidence="5">Binds ribosomal protein uS19.</text>
</comment>
<evidence type="ECO:0000259" key="7">
    <source>
        <dbReference type="Pfam" id="PF24986"/>
    </source>
</evidence>
<evidence type="ECO:0000259" key="6">
    <source>
        <dbReference type="Pfam" id="PF01782"/>
    </source>
</evidence>
<dbReference type="Gene3D" id="2.30.30.240">
    <property type="entry name" value="PRC-barrel domain"/>
    <property type="match status" value="1"/>
</dbReference>
<dbReference type="InterPro" id="IPR056792">
    <property type="entry name" value="PRC_RimM"/>
</dbReference>
<dbReference type="InterPro" id="IPR002676">
    <property type="entry name" value="RimM_N"/>
</dbReference>
<evidence type="ECO:0000256" key="2">
    <source>
        <dbReference type="ARBA" id="ARBA00022517"/>
    </source>
</evidence>
<dbReference type="Proteomes" id="UP000255367">
    <property type="component" value="Unassembled WGS sequence"/>
</dbReference>
<keyword evidence="3 5" id="KW-0698">rRNA processing</keyword>
<dbReference type="PANTHER" id="PTHR33692">
    <property type="entry name" value="RIBOSOME MATURATION FACTOR RIMM"/>
    <property type="match status" value="1"/>
</dbReference>
<dbReference type="GO" id="GO:0005840">
    <property type="term" value="C:ribosome"/>
    <property type="evidence" value="ECO:0007669"/>
    <property type="project" value="InterPro"/>
</dbReference>
<comment type="domain">
    <text evidence="5">The PRC barrel domain binds ribosomal protein uS19.</text>
</comment>
<keyword evidence="1 5" id="KW-0963">Cytoplasm</keyword>
<keyword evidence="4 5" id="KW-0143">Chaperone</keyword>
<sequence>MDRNELITIGIIVAPHGVRGDLRIMPQTDFPDRFLTMDVCYIDGKEYHITSARFHKQFILATFKEVPDRNTAELMARKEIQVRRDDLVELPEGRYYIFDIIGLTVEDTKGNVLGTVSDVLQPGANDVYVVTQEGQPDLLLPVLDHVILDINIEAGKIIADPPEWI</sequence>
<name>A0A380NIU3_9FIRM</name>
<dbReference type="Pfam" id="PF01782">
    <property type="entry name" value="RimM"/>
    <property type="match status" value="1"/>
</dbReference>
<keyword evidence="9" id="KW-1185">Reference proteome</keyword>
<reference evidence="8 9" key="1">
    <citation type="submission" date="2018-06" db="EMBL/GenBank/DDBJ databases">
        <authorList>
            <consortium name="Pathogen Informatics"/>
            <person name="Doyle S."/>
        </authorList>
    </citation>
    <scope>NUCLEOTIDE SEQUENCE [LARGE SCALE GENOMIC DNA]</scope>
    <source>
        <strain evidence="8 9">NCTC12020</strain>
    </source>
</reference>
<keyword evidence="2 5" id="KW-0690">Ribosome biogenesis</keyword>
<dbReference type="PANTHER" id="PTHR33692:SF1">
    <property type="entry name" value="RIBOSOME MATURATION FACTOR RIMM"/>
    <property type="match status" value="1"/>
</dbReference>
<dbReference type="GO" id="GO:0043022">
    <property type="term" value="F:ribosome binding"/>
    <property type="evidence" value="ECO:0007669"/>
    <property type="project" value="InterPro"/>
</dbReference>
<feature type="domain" description="RimM N-terminal" evidence="6">
    <location>
        <begin position="8"/>
        <end position="86"/>
    </location>
</feature>
<evidence type="ECO:0000256" key="4">
    <source>
        <dbReference type="ARBA" id="ARBA00023186"/>
    </source>
</evidence>
<dbReference type="InterPro" id="IPR036976">
    <property type="entry name" value="RimM_N_sf"/>
</dbReference>
<dbReference type="GO" id="GO:0042274">
    <property type="term" value="P:ribosomal small subunit biogenesis"/>
    <property type="evidence" value="ECO:0007669"/>
    <property type="project" value="UniProtKB-UniRule"/>
</dbReference>
<evidence type="ECO:0000313" key="9">
    <source>
        <dbReference type="Proteomes" id="UP000255367"/>
    </source>
</evidence>